<comment type="catalytic activity">
    <reaction evidence="13">
        <text>[GlcNAc-(1-&gt;4)-Mur2Ac(oyl-L-Ala-gamma-D-Glu-L-Lys-D-Ala-D-Ala)](n)-di-trans,octa-cis-undecaprenyl diphosphate + beta-D-GlcNAc-(1-&gt;4)-Mur2Ac(oyl-L-Ala-gamma-D-Glu-L-Lys-D-Ala-D-Ala)-di-trans,octa-cis-undecaprenyl diphosphate = [GlcNAc-(1-&gt;4)-Mur2Ac(oyl-L-Ala-gamma-D-Glu-L-Lys-D-Ala-D-Ala)](n+1)-di-trans,octa-cis-undecaprenyl diphosphate + di-trans,octa-cis-undecaprenyl diphosphate + H(+)</text>
        <dbReference type="Rhea" id="RHEA:23708"/>
        <dbReference type="Rhea" id="RHEA-COMP:9602"/>
        <dbReference type="Rhea" id="RHEA-COMP:9603"/>
        <dbReference type="ChEBI" id="CHEBI:15378"/>
        <dbReference type="ChEBI" id="CHEBI:58405"/>
        <dbReference type="ChEBI" id="CHEBI:60033"/>
        <dbReference type="ChEBI" id="CHEBI:78435"/>
        <dbReference type="EC" id="2.4.99.28"/>
    </reaction>
</comment>
<dbReference type="PANTHER" id="PTHR32282">
    <property type="entry name" value="BINDING PROTEIN TRANSPEPTIDASE, PUTATIVE-RELATED"/>
    <property type="match status" value="1"/>
</dbReference>
<dbReference type="InterPro" id="IPR012338">
    <property type="entry name" value="Beta-lactam/transpept-like"/>
</dbReference>
<dbReference type="Pfam" id="PF00912">
    <property type="entry name" value="Transgly"/>
    <property type="match status" value="1"/>
</dbReference>
<dbReference type="InterPro" id="IPR023346">
    <property type="entry name" value="Lysozyme-like_dom_sf"/>
</dbReference>
<comment type="similarity">
    <text evidence="1">In the C-terminal section; belongs to the transpeptidase family.</text>
</comment>
<evidence type="ECO:0000256" key="11">
    <source>
        <dbReference type="ARBA" id="ARBA00023316"/>
    </source>
</evidence>
<dbReference type="Gene3D" id="3.40.710.10">
    <property type="entry name" value="DD-peptidase/beta-lactamase superfamily"/>
    <property type="match status" value="1"/>
</dbReference>
<organism evidence="18 19">
    <name type="scientific">Bifidobacterium coryneforme</name>
    <dbReference type="NCBI Taxonomy" id="1687"/>
    <lineage>
        <taxon>Bacteria</taxon>
        <taxon>Bacillati</taxon>
        <taxon>Actinomycetota</taxon>
        <taxon>Actinomycetes</taxon>
        <taxon>Bifidobacteriales</taxon>
        <taxon>Bifidobacteriaceae</taxon>
        <taxon>Bifidobacterium</taxon>
    </lineage>
</organism>
<feature type="compositionally biased region" description="Gly residues" evidence="14">
    <location>
        <begin position="675"/>
        <end position="688"/>
    </location>
</feature>
<evidence type="ECO:0000256" key="2">
    <source>
        <dbReference type="ARBA" id="ARBA00007739"/>
    </source>
</evidence>
<dbReference type="GO" id="GO:0008360">
    <property type="term" value="P:regulation of cell shape"/>
    <property type="evidence" value="ECO:0007669"/>
    <property type="project" value="UniProtKB-KW"/>
</dbReference>
<feature type="domain" description="Penicillin-binding protein transpeptidase" evidence="16">
    <location>
        <begin position="386"/>
        <end position="617"/>
    </location>
</feature>
<reference evidence="18 19" key="1">
    <citation type="submission" date="2014-12" db="EMBL/GenBank/DDBJ databases">
        <title>Comparative genomics of the lactic acid bacteria isolated from the honey bee gut.</title>
        <authorList>
            <person name="Ellegaard K.M."/>
            <person name="Tamarit D."/>
            <person name="Javelind E."/>
            <person name="Olofsson T."/>
            <person name="Andersson S.G."/>
            <person name="Vasquez A."/>
        </authorList>
    </citation>
    <scope>NUCLEOTIDE SEQUENCE [LARGE SCALE GENOMIC DNA]</scope>
    <source>
        <strain evidence="18 19">Bma6</strain>
    </source>
</reference>
<dbReference type="EMBL" id="JXBX01000010">
    <property type="protein sequence ID" value="KJY52820.1"/>
    <property type="molecule type" value="Genomic_DNA"/>
</dbReference>
<keyword evidence="9" id="KW-0573">Peptidoglycan synthesis</keyword>
<evidence type="ECO:0000256" key="9">
    <source>
        <dbReference type="ARBA" id="ARBA00022984"/>
    </source>
</evidence>
<dbReference type="SUPFAM" id="SSF53955">
    <property type="entry name" value="Lysozyme-like"/>
    <property type="match status" value="1"/>
</dbReference>
<evidence type="ECO:0000256" key="15">
    <source>
        <dbReference type="SAM" id="Phobius"/>
    </source>
</evidence>
<keyword evidence="10" id="KW-0511">Multifunctional enzyme</keyword>
<dbReference type="Gene3D" id="1.10.3810.10">
    <property type="entry name" value="Biosynthetic peptidoglycan transglycosylase-like"/>
    <property type="match status" value="1"/>
</dbReference>
<evidence type="ECO:0000256" key="7">
    <source>
        <dbReference type="ARBA" id="ARBA00022801"/>
    </source>
</evidence>
<feature type="compositionally biased region" description="Polar residues" evidence="14">
    <location>
        <begin position="729"/>
        <end position="756"/>
    </location>
</feature>
<evidence type="ECO:0000256" key="8">
    <source>
        <dbReference type="ARBA" id="ARBA00022960"/>
    </source>
</evidence>
<dbReference type="GO" id="GO:0008955">
    <property type="term" value="F:peptidoglycan glycosyltransferase activity"/>
    <property type="evidence" value="ECO:0007669"/>
    <property type="project" value="UniProtKB-EC"/>
</dbReference>
<dbReference type="Proteomes" id="UP000033652">
    <property type="component" value="Unassembled WGS sequence"/>
</dbReference>
<dbReference type="PANTHER" id="PTHR32282:SF34">
    <property type="entry name" value="PENICILLIN-BINDING PROTEIN 1A"/>
    <property type="match status" value="1"/>
</dbReference>
<protein>
    <submittedName>
        <fullName evidence="18">Penicillin-binding protein</fullName>
    </submittedName>
</protein>
<comment type="caution">
    <text evidence="18">The sequence shown here is derived from an EMBL/GenBank/DDBJ whole genome shotgun (WGS) entry which is preliminary data.</text>
</comment>
<comment type="catalytic activity">
    <reaction evidence="12">
        <text>Preferential cleavage: (Ac)2-L-Lys-D-Ala-|-D-Ala. Also transpeptidation of peptidyl-alanyl moieties that are N-acyl substituents of D-alanine.</text>
        <dbReference type="EC" id="3.4.16.4"/>
    </reaction>
</comment>
<dbReference type="AlphaFoldDB" id="A0ABD4ADS0"/>
<dbReference type="GO" id="GO:0071555">
    <property type="term" value="P:cell wall organization"/>
    <property type="evidence" value="ECO:0007669"/>
    <property type="project" value="UniProtKB-KW"/>
</dbReference>
<feature type="compositionally biased region" description="Basic residues" evidence="14">
    <location>
        <begin position="33"/>
        <end position="43"/>
    </location>
</feature>
<dbReference type="InterPro" id="IPR001460">
    <property type="entry name" value="PCN-bd_Tpept"/>
</dbReference>
<keyword evidence="5" id="KW-0328">Glycosyltransferase</keyword>
<name>A0ABD4ADS0_9BIFI</name>
<dbReference type="SUPFAM" id="SSF56601">
    <property type="entry name" value="beta-lactamase/transpeptidase-like"/>
    <property type="match status" value="1"/>
</dbReference>
<feature type="region of interest" description="Disordered" evidence="14">
    <location>
        <begin position="1"/>
        <end position="60"/>
    </location>
</feature>
<dbReference type="GO" id="GO:0006508">
    <property type="term" value="P:proteolysis"/>
    <property type="evidence" value="ECO:0007669"/>
    <property type="project" value="UniProtKB-KW"/>
</dbReference>
<feature type="domain" description="Glycosyl transferase family 51" evidence="17">
    <location>
        <begin position="116"/>
        <end position="287"/>
    </location>
</feature>
<accession>A0ABD4ADS0</accession>
<feature type="compositionally biased region" description="Basic and acidic residues" evidence="14">
    <location>
        <begin position="44"/>
        <end position="54"/>
    </location>
</feature>
<gene>
    <name evidence="18" type="ORF">JF68_12710</name>
</gene>
<evidence type="ECO:0000256" key="13">
    <source>
        <dbReference type="ARBA" id="ARBA00049902"/>
    </source>
</evidence>
<dbReference type="FunFam" id="1.10.3810.10:FF:000001">
    <property type="entry name" value="Penicillin-binding protein 1A"/>
    <property type="match status" value="1"/>
</dbReference>
<keyword evidence="4" id="KW-0645">Protease</keyword>
<dbReference type="InterPro" id="IPR036950">
    <property type="entry name" value="PBP_transglycosylase"/>
</dbReference>
<comment type="similarity">
    <text evidence="2">In the N-terminal section; belongs to the glycosyltransferase 51 family.</text>
</comment>
<keyword evidence="8" id="KW-0133">Cell shape</keyword>
<dbReference type="InterPro" id="IPR001264">
    <property type="entry name" value="Glyco_trans_51"/>
</dbReference>
<evidence type="ECO:0000256" key="6">
    <source>
        <dbReference type="ARBA" id="ARBA00022679"/>
    </source>
</evidence>
<keyword evidence="15" id="KW-0812">Transmembrane</keyword>
<proteinExistence type="inferred from homology"/>
<feature type="transmembrane region" description="Helical" evidence="15">
    <location>
        <begin position="65"/>
        <end position="90"/>
    </location>
</feature>
<evidence type="ECO:0000313" key="19">
    <source>
        <dbReference type="Proteomes" id="UP000033652"/>
    </source>
</evidence>
<evidence type="ECO:0000256" key="5">
    <source>
        <dbReference type="ARBA" id="ARBA00022676"/>
    </source>
</evidence>
<dbReference type="GO" id="GO:0009002">
    <property type="term" value="F:serine-type D-Ala-D-Ala carboxypeptidase activity"/>
    <property type="evidence" value="ECO:0007669"/>
    <property type="project" value="UniProtKB-EC"/>
</dbReference>
<keyword evidence="6" id="KW-0808">Transferase</keyword>
<keyword evidence="15" id="KW-0472">Membrane</keyword>
<sequence length="756" mass="81511">MVLMAKQTHTVNSAAKGRRPAPSTRQVGQTTKIRGKKSNKAPSHRSDVRSDRGGHRQPPKKKRHLLLKWILGILATLIVAAIGCFAYLYLTTEIVPPEKQALAQKTTVYFADGTTPIGTYANQDREIIDCAVLPQYVGNSIVASENRSFYNDSGIDLKGIGRALFNNVTKGTRQGGSTITQQYAERYYLGETTTYKGKLREAILALKISQTESKDKVLCNYMNTIYFGRGAYGIEAAAQNYFGKNAKDLTLSEAAMLSGIIPAPTTWDPAVSPKQAESRFHRVLGIMEEDHYISHADKVKATMPQTIDYSPKNVYQGPNGYLLRMVRNELTEGKKAPFTADDLDTGGYKIITTIEKDKQDLMFQVASPSTGDKDLPPTLQTGGLSVNPHDGSIIALYAGDDYLVKQLNNVDQATFQVGSTMKAYTLLGAIQEGVSLNTVFNGNSPRTFSSVGKSVANAGQVSYGYINLYSAFANSVNTVFMDLGEHVTSQKTAQLAHTAGITGKIDDTTTFDTLGLDALTVYDATQGYATLANGGKKPELHLVSQVKDSKDQELYTAVIKGDQVFNPDQIALLQKAMTSTVQYGTGSYARSLGRPIAGKTGTANDETAISFIGFTPSVLTTFAVWNQGEDGSALKVPEVYQNQFYPVRLFTQYMKGALGDSPVEKFPNAVDKGKIGGPDGTWGTGGGRSNYTPRYYEQAVPSQTPTPEAKKDESSSTGSGSDDEKTPAQGGSTDTGSESGQEGQTTQSNSPPATGQ</sequence>
<evidence type="ECO:0000256" key="10">
    <source>
        <dbReference type="ARBA" id="ARBA00023268"/>
    </source>
</evidence>
<evidence type="ECO:0000256" key="1">
    <source>
        <dbReference type="ARBA" id="ARBA00007090"/>
    </source>
</evidence>
<keyword evidence="15" id="KW-1133">Transmembrane helix</keyword>
<dbReference type="GO" id="GO:0009252">
    <property type="term" value="P:peptidoglycan biosynthetic process"/>
    <property type="evidence" value="ECO:0007669"/>
    <property type="project" value="UniProtKB-KW"/>
</dbReference>
<dbReference type="Pfam" id="PF00905">
    <property type="entry name" value="Transpeptidase"/>
    <property type="match status" value="1"/>
</dbReference>
<keyword evidence="11" id="KW-0961">Cell wall biogenesis/degradation</keyword>
<evidence type="ECO:0000256" key="14">
    <source>
        <dbReference type="SAM" id="MobiDB-lite"/>
    </source>
</evidence>
<feature type="compositionally biased region" description="Polar residues" evidence="14">
    <location>
        <begin position="23"/>
        <end position="32"/>
    </location>
</feature>
<evidence type="ECO:0000313" key="18">
    <source>
        <dbReference type="EMBL" id="KJY52820.1"/>
    </source>
</evidence>
<evidence type="ECO:0000259" key="17">
    <source>
        <dbReference type="Pfam" id="PF00912"/>
    </source>
</evidence>
<dbReference type="InterPro" id="IPR050396">
    <property type="entry name" value="Glycosyltr_51/Transpeptidase"/>
</dbReference>
<evidence type="ECO:0000259" key="16">
    <source>
        <dbReference type="Pfam" id="PF00905"/>
    </source>
</evidence>
<evidence type="ECO:0000256" key="3">
    <source>
        <dbReference type="ARBA" id="ARBA00022645"/>
    </source>
</evidence>
<evidence type="ECO:0000256" key="4">
    <source>
        <dbReference type="ARBA" id="ARBA00022670"/>
    </source>
</evidence>
<feature type="region of interest" description="Disordered" evidence="14">
    <location>
        <begin position="669"/>
        <end position="756"/>
    </location>
</feature>
<keyword evidence="7" id="KW-0378">Hydrolase</keyword>
<keyword evidence="3" id="KW-0121">Carboxypeptidase</keyword>
<evidence type="ECO:0000256" key="12">
    <source>
        <dbReference type="ARBA" id="ARBA00034000"/>
    </source>
</evidence>